<dbReference type="Proteomes" id="UP000663855">
    <property type="component" value="Unassembled WGS sequence"/>
</dbReference>
<dbReference type="InterPro" id="IPR044156">
    <property type="entry name" value="Galectin-like"/>
</dbReference>
<dbReference type="Pfam" id="PF00337">
    <property type="entry name" value="Gal-bind_lectin"/>
    <property type="match status" value="2"/>
</dbReference>
<dbReference type="Proteomes" id="UP000663824">
    <property type="component" value="Unassembled WGS sequence"/>
</dbReference>
<keyword evidence="1 2" id="KW-0430">Lectin</keyword>
<dbReference type="SMART" id="SM00276">
    <property type="entry name" value="GLECT"/>
    <property type="match status" value="2"/>
</dbReference>
<organism evidence="6 10">
    <name type="scientific">Rotaria magnacalcarata</name>
    <dbReference type="NCBI Taxonomy" id="392030"/>
    <lineage>
        <taxon>Eukaryota</taxon>
        <taxon>Metazoa</taxon>
        <taxon>Spiralia</taxon>
        <taxon>Gnathifera</taxon>
        <taxon>Rotifera</taxon>
        <taxon>Eurotatoria</taxon>
        <taxon>Bdelloidea</taxon>
        <taxon>Philodinida</taxon>
        <taxon>Philodinidae</taxon>
        <taxon>Rotaria</taxon>
    </lineage>
</organism>
<reference evidence="6" key="1">
    <citation type="submission" date="2021-02" db="EMBL/GenBank/DDBJ databases">
        <authorList>
            <person name="Nowell W R."/>
        </authorList>
    </citation>
    <scope>NUCLEOTIDE SEQUENCE</scope>
</reference>
<dbReference type="EMBL" id="CAJOBJ010001337">
    <property type="protein sequence ID" value="CAF3874116.1"/>
    <property type="molecule type" value="Genomic_DNA"/>
</dbReference>
<dbReference type="Proteomes" id="UP000676336">
    <property type="component" value="Unassembled WGS sequence"/>
</dbReference>
<dbReference type="GO" id="GO:0030246">
    <property type="term" value="F:carbohydrate binding"/>
    <property type="evidence" value="ECO:0007669"/>
    <property type="project" value="UniProtKB-UniRule"/>
</dbReference>
<evidence type="ECO:0000313" key="7">
    <source>
        <dbReference type="EMBL" id="CAF3746651.1"/>
    </source>
</evidence>
<dbReference type="Proteomes" id="UP000681720">
    <property type="component" value="Unassembled WGS sequence"/>
</dbReference>
<dbReference type="Gene3D" id="2.60.120.200">
    <property type="match status" value="2"/>
</dbReference>
<dbReference type="PROSITE" id="PS51304">
    <property type="entry name" value="GALECTIN"/>
    <property type="match status" value="2"/>
</dbReference>
<dbReference type="InterPro" id="IPR013320">
    <property type="entry name" value="ConA-like_dom_sf"/>
</dbReference>
<dbReference type="Proteomes" id="UP000681967">
    <property type="component" value="Unassembled WGS sequence"/>
</dbReference>
<dbReference type="EMBL" id="CAJNRE010009317">
    <property type="protein sequence ID" value="CAF2080735.1"/>
    <property type="molecule type" value="Genomic_DNA"/>
</dbReference>
<evidence type="ECO:0000313" key="5">
    <source>
        <dbReference type="EMBL" id="CAF1430578.1"/>
    </source>
</evidence>
<dbReference type="PANTHER" id="PTHR11346">
    <property type="entry name" value="GALECTIN"/>
    <property type="match status" value="1"/>
</dbReference>
<protein>
    <recommendedName>
        <fullName evidence="2">Galectin</fullName>
    </recommendedName>
</protein>
<dbReference type="EMBL" id="CAJOBH010000007">
    <property type="protein sequence ID" value="CAF3746651.1"/>
    <property type="molecule type" value="Genomic_DNA"/>
</dbReference>
<name>A0A816S4V3_9BILA</name>
<evidence type="ECO:0000313" key="9">
    <source>
        <dbReference type="EMBL" id="CAF3945632.1"/>
    </source>
</evidence>
<dbReference type="SUPFAM" id="SSF49899">
    <property type="entry name" value="Concanavalin A-like lectins/glucanases"/>
    <property type="match status" value="2"/>
</dbReference>
<gene>
    <name evidence="7" type="ORF">BYL167_LOCUS101</name>
    <name evidence="5" type="ORF">CJN711_LOCUS23545</name>
    <name evidence="8" type="ORF">GIL414_LOCUS5189</name>
    <name evidence="4" type="ORF">KQP761_LOCUS2972</name>
    <name evidence="6" type="ORF">MBJ925_LOCUS18573</name>
    <name evidence="9" type="ORF">SMN809_LOCUS8964</name>
</gene>
<evidence type="ECO:0000256" key="2">
    <source>
        <dbReference type="RuleBase" id="RU102079"/>
    </source>
</evidence>
<evidence type="ECO:0000313" key="8">
    <source>
        <dbReference type="EMBL" id="CAF3874116.1"/>
    </source>
</evidence>
<sequence>MFPNFSVHTGFGLPVPYETPISPSLSAGIQIHVSGTPTGNQFEVNLKNQQDDIVLHFNPRFDASALILNSAQRGAWGQEQRQSLPMQRGVRFTLVIMATNNGFNIAVNNSHVCEFYQRVPMYLAQLVQVKGDINLESVQVYGGGMGSSMNIPPMGANMPFGQPSFGQPSFGQPSFGQPSFGQPSFGQPSFGQPSFGQPSFGGDFNVGFGFPSAPVVVPTPSFPMGGGGGGVPSIQSCRIHPGSRIFVRGFIPPGAQRFELNLLQGYNDTDDIAFHFNPRFDARTIVKNHRRNGQWGQEENQPFPSYMPLMPGIQIDLQIACYPDKYTIFMNNQLIAEFYHKIPAGFVMALQYKGDITVTSVGQI</sequence>
<evidence type="ECO:0000313" key="4">
    <source>
        <dbReference type="EMBL" id="CAF1264430.1"/>
    </source>
</evidence>
<dbReference type="EMBL" id="CAJOBI010002819">
    <property type="protein sequence ID" value="CAF3945632.1"/>
    <property type="molecule type" value="Genomic_DNA"/>
</dbReference>
<dbReference type="InterPro" id="IPR001079">
    <property type="entry name" value="Galectin_CRD"/>
</dbReference>
<accession>A0A816S4V3</accession>
<evidence type="ECO:0000313" key="10">
    <source>
        <dbReference type="Proteomes" id="UP000663824"/>
    </source>
</evidence>
<feature type="domain" description="Galectin" evidence="3">
    <location>
        <begin position="17"/>
        <end position="141"/>
    </location>
</feature>
<dbReference type="Proteomes" id="UP000663834">
    <property type="component" value="Unassembled WGS sequence"/>
</dbReference>
<dbReference type="PANTHER" id="PTHR11346:SF147">
    <property type="entry name" value="GALECTIN"/>
    <property type="match status" value="1"/>
</dbReference>
<dbReference type="AlphaFoldDB" id="A0A816S4V3"/>
<evidence type="ECO:0000259" key="3">
    <source>
        <dbReference type="PROSITE" id="PS51304"/>
    </source>
</evidence>
<dbReference type="EMBL" id="CAJNOV010010940">
    <property type="protein sequence ID" value="CAF1430578.1"/>
    <property type="molecule type" value="Genomic_DNA"/>
</dbReference>
<dbReference type="CDD" id="cd00070">
    <property type="entry name" value="GLECT"/>
    <property type="match status" value="2"/>
</dbReference>
<dbReference type="SMART" id="SM00908">
    <property type="entry name" value="Gal-bind_lectin"/>
    <property type="match status" value="2"/>
</dbReference>
<dbReference type="OrthoDB" id="6251307at2759"/>
<evidence type="ECO:0000313" key="6">
    <source>
        <dbReference type="EMBL" id="CAF2080735.1"/>
    </source>
</evidence>
<feature type="domain" description="Galectin" evidence="3">
    <location>
        <begin position="231"/>
        <end position="364"/>
    </location>
</feature>
<comment type="caution">
    <text evidence="6">The sequence shown here is derived from an EMBL/GenBank/DDBJ whole genome shotgun (WGS) entry which is preliminary data.</text>
</comment>
<dbReference type="EMBL" id="CAJNOW010000184">
    <property type="protein sequence ID" value="CAF1264430.1"/>
    <property type="molecule type" value="Genomic_DNA"/>
</dbReference>
<proteinExistence type="predicted"/>
<evidence type="ECO:0000256" key="1">
    <source>
        <dbReference type="ARBA" id="ARBA00022734"/>
    </source>
</evidence>